<evidence type="ECO:0000313" key="2">
    <source>
        <dbReference type="EMBL" id="NOV43469.1"/>
    </source>
</evidence>
<sequence>MLTLGGVCSLLLSCNLVAQQANALCCRKCFKFTYFQSGWCVCPDVHDLSNTSLCIKNLVLTKQKKKNSDALVY</sequence>
<feature type="chain" id="PRO_5027077734" evidence="1">
    <location>
        <begin position="24"/>
        <end position="73"/>
    </location>
</feature>
<organism evidence="2">
    <name type="scientific">Rhipicephalus microplus</name>
    <name type="common">Cattle tick</name>
    <name type="synonym">Boophilus microplus</name>
    <dbReference type="NCBI Taxonomy" id="6941"/>
    <lineage>
        <taxon>Eukaryota</taxon>
        <taxon>Metazoa</taxon>
        <taxon>Ecdysozoa</taxon>
        <taxon>Arthropoda</taxon>
        <taxon>Chelicerata</taxon>
        <taxon>Arachnida</taxon>
        <taxon>Acari</taxon>
        <taxon>Parasitiformes</taxon>
        <taxon>Ixodida</taxon>
        <taxon>Ixodoidea</taxon>
        <taxon>Ixodidae</taxon>
        <taxon>Rhipicephalinae</taxon>
        <taxon>Rhipicephalus</taxon>
        <taxon>Boophilus</taxon>
    </lineage>
</organism>
<dbReference type="EMBL" id="GHWJ01010732">
    <property type="protein sequence ID" value="NOV43469.1"/>
    <property type="molecule type" value="Transcribed_RNA"/>
</dbReference>
<feature type="signal peptide" evidence="1">
    <location>
        <begin position="1"/>
        <end position="23"/>
    </location>
</feature>
<proteinExistence type="predicted"/>
<protein>
    <submittedName>
        <fullName evidence="2">Putative secreted protein synganglion overexpressed</fullName>
    </submittedName>
</protein>
<evidence type="ECO:0000256" key="1">
    <source>
        <dbReference type="SAM" id="SignalP"/>
    </source>
</evidence>
<accession>A0A6M2DBJ1</accession>
<keyword evidence="1" id="KW-0732">Signal</keyword>
<dbReference type="AlphaFoldDB" id="A0A6M2DBJ1"/>
<name>A0A6M2DBJ1_RHIMP</name>
<reference evidence="2" key="1">
    <citation type="submission" date="2019-09" db="EMBL/GenBank/DDBJ databases">
        <title>Organ-specific transcriptomic study of the physiology of the cattle tick, Rhipicephalus microplus.</title>
        <authorList>
            <person name="Tirloni L."/>
            <person name="Braz G."/>
            <person name="Gandara A.C.P."/>
            <person name="Sabadin G.A."/>
            <person name="da Silva R.M."/>
            <person name="Guizzo M.G."/>
            <person name="Machado J.A."/>
            <person name="Costa E.P."/>
            <person name="Gomes H.F."/>
            <person name="Moraes J."/>
            <person name="Mota M.B.S."/>
            <person name="Mesquita R.D."/>
            <person name="Alvarenga P.H."/>
            <person name="Alves F."/>
            <person name="Seixas A."/>
            <person name="da Fonseca R.N."/>
            <person name="Fogaca A."/>
            <person name="Logullo C."/>
            <person name="Tanaka A."/>
            <person name="Daffre S."/>
            <person name="Termignoni C."/>
            <person name="Vaz I.S.Jr."/>
            <person name="Oliveira P.L."/>
            <person name="Ribeiro J.M."/>
        </authorList>
    </citation>
    <scope>NUCLEOTIDE SEQUENCE</scope>
    <source>
        <strain evidence="2">Porto Alegre</strain>
    </source>
</reference>